<name>A0A9P3HLN5_9FUNG</name>
<evidence type="ECO:0000256" key="6">
    <source>
        <dbReference type="SAM" id="MobiDB-lite"/>
    </source>
</evidence>
<comment type="function">
    <text evidence="3">Regulates mitochondrial small subunit maturation by controlling 15S rRNA 5'-end processing. Localizes to the 5' precursor of the 15S rRNA in a position that is subsequently occupied by mS47 in the mature yeast mtSSU. Uses structure and sequence-specific RNA recognition, binding to a single-stranded region of the precursor and specifically recognizing bases -6 to -1. The exchange of Ccm1 for mS47 is coupled to the irreversible removal of precursor rRNA that is accompanied by conformational changes of the mitoribosomal proteins uS5m and mS26. These conformational changes signal completion of 5'-end rRNA processing through protection of the mature 5'-end of the 15S rRNA and stabilization of mS47. The removal of the 5' precursor together with the dissociation of Ccm1 may be catalyzed by the 5'-3' exoribonuclease Pet127. Involved in the specific removal of group I introns in mitochondrial encoded transcripts.</text>
</comment>
<evidence type="ECO:0000256" key="5">
    <source>
        <dbReference type="PROSITE-ProRule" id="PRU00708"/>
    </source>
</evidence>
<sequence length="899" mass="101503">MSSGQIMHQAMRRSASTSAAMPCRCLIPLLSRAFAVPVRQPATRTLFTAAPTRSSTAPTATPTTTQPAPGKSHRPAKKPTTIPHFTDPSNPMTLVTKPRKYRTYMKNRLLKPKDFSLKDTANSGIDTLLKNLTHLSPTEFSRVFDGPLGHQRLANFMKLHITLQNDEDPESMWKAYEETRKVKDDLLLLSHDVLQMLVIHFKGALSSWTPSSQDRSLRWSDSQSQESVWANRIITILQDKQLFNNDGIPSRWDCSDMMAALNRLSRYQDAIDVFNGYTSNNLSIDPILLNHAVRAWIGLGRLDHALEKTRYYAKSGLTPSEYTLAYLIQDTVLKSRKEDALELWREMVAGRSVEEVGTLNGILRACVKVGASDFAQMVYDSMKHFGIEPDGESLNLMLSLAVAEITYTDERDQFLNTISKRISESTNESVFDKRVLDSILIDFSKKGDAEGAMLVHQLMRQHGFPPTTQEYNEILHCFVKKNEMDKALDWIYHMRQSGVPPDRHSYILLMQSYTQLRMPRETETLFRQMVIDGIEPDLVNCNYLLLAYEQARMSRRCLQLYKNMFDDRSVGVDAISFSCMFNAVFHNEKATLEGGEGLRGEGSALGFSTFQRKLSCPIGPLAITSNPNAQPSLYPTAKTTATTRPAARIDYLFEEAISSTTSLNPRALFRDMVIVGVRPSRSLYGNILRAFLSIQDYAGATVAMKAVQGYYGFLPTPKMTAIVLTAVVQEMERRGPSEKEDTLSPKELAKVVHTMGRPRGLIQILEKIVRVEKWGAEEDTSFDDKFMSQEERRIRQQAEAEAASSLPNDIKSQPLDSKTLKAELSDPIARAKREMGGDLIDLYTRGPLRARSWSTAQDAPVRLDLTDFERWYRAYSNRTTMAQAHAAKIEAKKFSWETD</sequence>
<accession>A0A9P3HLN5</accession>
<feature type="region of interest" description="Disordered" evidence="6">
    <location>
        <begin position="789"/>
        <end position="813"/>
    </location>
</feature>
<reference evidence="8" key="1">
    <citation type="submission" date="2021-11" db="EMBL/GenBank/DDBJ databases">
        <authorList>
            <person name="Herlambang A."/>
            <person name="Guo Y."/>
            <person name="Takashima Y."/>
            <person name="Nishizawa T."/>
        </authorList>
    </citation>
    <scope>NUCLEOTIDE SEQUENCE</scope>
    <source>
        <strain evidence="8">E1425</strain>
    </source>
</reference>
<comment type="subunit">
    <text evidence="4">Binds to mitochondrial small subunit 15S rRNA.</text>
</comment>
<dbReference type="InterPro" id="IPR011990">
    <property type="entry name" value="TPR-like_helical_dom_sf"/>
</dbReference>
<evidence type="ECO:0000256" key="3">
    <source>
        <dbReference type="ARBA" id="ARBA00044493"/>
    </source>
</evidence>
<evidence type="ECO:0000256" key="4">
    <source>
        <dbReference type="ARBA" id="ARBA00044511"/>
    </source>
</evidence>
<dbReference type="NCBIfam" id="TIGR00756">
    <property type="entry name" value="PPR"/>
    <property type="match status" value="2"/>
</dbReference>
<evidence type="ECO:0000313" key="9">
    <source>
        <dbReference type="Proteomes" id="UP000827284"/>
    </source>
</evidence>
<evidence type="ECO:0000259" key="7">
    <source>
        <dbReference type="Pfam" id="PF23276"/>
    </source>
</evidence>
<feature type="repeat" description="PPR" evidence="5">
    <location>
        <begin position="355"/>
        <end position="389"/>
    </location>
</feature>
<dbReference type="Proteomes" id="UP000827284">
    <property type="component" value="Unassembled WGS sequence"/>
</dbReference>
<feature type="compositionally biased region" description="Low complexity" evidence="6">
    <location>
        <begin position="50"/>
        <end position="69"/>
    </location>
</feature>
<dbReference type="InterPro" id="IPR002885">
    <property type="entry name" value="PPR_rpt"/>
</dbReference>
<feature type="repeat" description="PPR" evidence="5">
    <location>
        <begin position="467"/>
        <end position="501"/>
    </location>
</feature>
<reference evidence="8" key="2">
    <citation type="journal article" date="2022" name="Microbiol. Resour. Announc.">
        <title>Whole-Genome Sequence of Entomortierella parvispora E1425, a Mucoromycotan Fungus Associated with Burkholderiaceae-Related Endosymbiotic Bacteria.</title>
        <authorList>
            <person name="Herlambang A."/>
            <person name="Guo Y."/>
            <person name="Takashima Y."/>
            <person name="Narisawa K."/>
            <person name="Ohta H."/>
            <person name="Nishizawa T."/>
        </authorList>
    </citation>
    <scope>NUCLEOTIDE SEQUENCE</scope>
    <source>
        <strain evidence="8">E1425</strain>
    </source>
</reference>
<dbReference type="PANTHER" id="PTHR47447:SF21">
    <property type="entry name" value="PENTACOTRIPEPTIDE-REPEAT REGION OF PRORP DOMAIN-CONTAINING PROTEIN"/>
    <property type="match status" value="1"/>
</dbReference>
<evidence type="ECO:0000256" key="2">
    <source>
        <dbReference type="ARBA" id="ARBA00022737"/>
    </source>
</evidence>
<feature type="repeat" description="PPR" evidence="5">
    <location>
        <begin position="502"/>
        <end position="536"/>
    </location>
</feature>
<feature type="repeat" description="PPR" evidence="5">
    <location>
        <begin position="432"/>
        <end position="466"/>
    </location>
</feature>
<dbReference type="InterPro" id="IPR057027">
    <property type="entry name" value="TPR_mt"/>
</dbReference>
<dbReference type="PANTHER" id="PTHR47447">
    <property type="entry name" value="OS03G0856100 PROTEIN"/>
    <property type="match status" value="1"/>
</dbReference>
<dbReference type="PROSITE" id="PS51375">
    <property type="entry name" value="PPR"/>
    <property type="match status" value="4"/>
</dbReference>
<organism evidence="8 9">
    <name type="scientific">Entomortierella parvispora</name>
    <dbReference type="NCBI Taxonomy" id="205924"/>
    <lineage>
        <taxon>Eukaryota</taxon>
        <taxon>Fungi</taxon>
        <taxon>Fungi incertae sedis</taxon>
        <taxon>Mucoromycota</taxon>
        <taxon>Mortierellomycotina</taxon>
        <taxon>Mortierellomycetes</taxon>
        <taxon>Mortierellales</taxon>
        <taxon>Mortierellaceae</taxon>
        <taxon>Entomortierella</taxon>
    </lineage>
</organism>
<feature type="region of interest" description="Disordered" evidence="6">
    <location>
        <begin position="50"/>
        <end position="94"/>
    </location>
</feature>
<keyword evidence="9" id="KW-1185">Reference proteome</keyword>
<comment type="similarity">
    <text evidence="1">Belongs to the CCM1 family.</text>
</comment>
<evidence type="ECO:0000256" key="1">
    <source>
        <dbReference type="ARBA" id="ARBA00006192"/>
    </source>
</evidence>
<dbReference type="OrthoDB" id="185373at2759"/>
<dbReference type="EMBL" id="BQFW01000015">
    <property type="protein sequence ID" value="GJJ78876.1"/>
    <property type="molecule type" value="Genomic_DNA"/>
</dbReference>
<dbReference type="AlphaFoldDB" id="A0A9P3HLN5"/>
<protein>
    <recommendedName>
        <fullName evidence="7">Pentatricopeptide repeat-containing protein-mitochondrial domain-containing protein</fullName>
    </recommendedName>
</protein>
<feature type="compositionally biased region" description="Basic and acidic residues" evidence="6">
    <location>
        <begin position="789"/>
        <end position="798"/>
    </location>
</feature>
<comment type="caution">
    <text evidence="8">The sequence shown here is derived from an EMBL/GenBank/DDBJ whole genome shotgun (WGS) entry which is preliminary data.</text>
</comment>
<keyword evidence="2" id="KW-0677">Repeat</keyword>
<proteinExistence type="inferred from homology"/>
<dbReference type="Gene3D" id="1.25.40.10">
    <property type="entry name" value="Tetratricopeptide repeat domain"/>
    <property type="match status" value="2"/>
</dbReference>
<dbReference type="Pfam" id="PF01535">
    <property type="entry name" value="PPR"/>
    <property type="match status" value="1"/>
</dbReference>
<gene>
    <name evidence="8" type="ORF">EMPS_11235</name>
</gene>
<feature type="domain" description="Pentatricopeptide repeat-containing protein-mitochondrial" evidence="7">
    <location>
        <begin position="442"/>
        <end position="564"/>
    </location>
</feature>
<dbReference type="Pfam" id="PF23276">
    <property type="entry name" value="TPR_24"/>
    <property type="match status" value="1"/>
</dbReference>
<evidence type="ECO:0000313" key="8">
    <source>
        <dbReference type="EMBL" id="GJJ78876.1"/>
    </source>
</evidence>